<dbReference type="RefSeq" id="WP_323077393.1">
    <property type="nucleotide sequence ID" value="NZ_CBCSKM010000018.1"/>
</dbReference>
<evidence type="ECO:0000313" key="4">
    <source>
        <dbReference type="EMBL" id="MEA3570650.1"/>
    </source>
</evidence>
<evidence type="ECO:0000313" key="5">
    <source>
        <dbReference type="Proteomes" id="UP001292216"/>
    </source>
</evidence>
<keyword evidence="1" id="KW-0472">Membrane</keyword>
<reference evidence="4 5" key="1">
    <citation type="submission" date="2023-12" db="EMBL/GenBank/DDBJ databases">
        <title>Whole genome sequencing of Paenibacillus phoenicis isolated from the Phoenix Mars Lander spacecraft assembly facility.</title>
        <authorList>
            <person name="Garcia A."/>
            <person name="Venkateswaran K."/>
        </authorList>
    </citation>
    <scope>NUCLEOTIDE SEQUENCE [LARGE SCALE GENOMIC DNA]</scope>
    <source>
        <strain evidence="4 5">3PO2SA</strain>
    </source>
</reference>
<protein>
    <submittedName>
        <fullName evidence="4">M23 family metallopeptidase</fullName>
    </submittedName>
</protein>
<proteinExistence type="predicted"/>
<organism evidence="4 5">
    <name type="scientific">Paenibacillus phoenicis</name>
    <dbReference type="NCBI Taxonomy" id="554117"/>
    <lineage>
        <taxon>Bacteria</taxon>
        <taxon>Bacillati</taxon>
        <taxon>Bacillota</taxon>
        <taxon>Bacilli</taxon>
        <taxon>Bacillales</taxon>
        <taxon>Paenibacillaceae</taxon>
        <taxon>Paenibacillus</taxon>
    </lineage>
</organism>
<dbReference type="Pfam" id="PF01551">
    <property type="entry name" value="Peptidase_M23"/>
    <property type="match status" value="1"/>
</dbReference>
<dbReference type="Proteomes" id="UP001292216">
    <property type="component" value="Unassembled WGS sequence"/>
</dbReference>
<dbReference type="InterPro" id="IPR016047">
    <property type="entry name" value="M23ase_b-sheet_dom"/>
</dbReference>
<accession>A0ABU5PL43</accession>
<keyword evidence="1" id="KW-1133">Transmembrane helix</keyword>
<evidence type="ECO:0000256" key="1">
    <source>
        <dbReference type="SAM" id="Phobius"/>
    </source>
</evidence>
<keyword evidence="1" id="KW-0812">Transmembrane</keyword>
<dbReference type="Gene3D" id="2.70.70.10">
    <property type="entry name" value="Glucose Permease (Domain IIA)"/>
    <property type="match status" value="1"/>
</dbReference>
<dbReference type="Pfam" id="PF13406">
    <property type="entry name" value="SLT_2"/>
    <property type="match status" value="1"/>
</dbReference>
<dbReference type="PANTHER" id="PTHR21666">
    <property type="entry name" value="PEPTIDASE-RELATED"/>
    <property type="match status" value="1"/>
</dbReference>
<dbReference type="CDD" id="cd12797">
    <property type="entry name" value="M23_peptidase"/>
    <property type="match status" value="1"/>
</dbReference>
<dbReference type="InterPro" id="IPR031304">
    <property type="entry name" value="SLT_2"/>
</dbReference>
<dbReference type="InterPro" id="IPR050570">
    <property type="entry name" value="Cell_wall_metabolism_enzyme"/>
</dbReference>
<dbReference type="InterPro" id="IPR023346">
    <property type="entry name" value="Lysozyme-like_dom_sf"/>
</dbReference>
<dbReference type="SUPFAM" id="SSF53955">
    <property type="entry name" value="Lysozyme-like"/>
    <property type="match status" value="1"/>
</dbReference>
<keyword evidence="5" id="KW-1185">Reference proteome</keyword>
<feature type="domain" description="M23ase beta-sheet core" evidence="2">
    <location>
        <begin position="213"/>
        <end position="308"/>
    </location>
</feature>
<name>A0ABU5PL43_9BACL</name>
<evidence type="ECO:0000259" key="3">
    <source>
        <dbReference type="Pfam" id="PF13406"/>
    </source>
</evidence>
<dbReference type="PANTHER" id="PTHR21666:SF270">
    <property type="entry name" value="MUREIN HYDROLASE ACTIVATOR ENVC"/>
    <property type="match status" value="1"/>
</dbReference>
<dbReference type="EMBL" id="JAYERP010000001">
    <property type="protein sequence ID" value="MEA3570650.1"/>
    <property type="molecule type" value="Genomic_DNA"/>
</dbReference>
<comment type="caution">
    <text evidence="4">The sequence shown here is derived from an EMBL/GenBank/DDBJ whole genome shotgun (WGS) entry which is preliminary data.</text>
</comment>
<gene>
    <name evidence="4" type="ORF">U9M73_11635</name>
</gene>
<dbReference type="SUPFAM" id="SSF51261">
    <property type="entry name" value="Duplicated hybrid motif"/>
    <property type="match status" value="1"/>
</dbReference>
<feature type="domain" description="Transglycosylase SLT" evidence="3">
    <location>
        <begin position="102"/>
        <end position="166"/>
    </location>
</feature>
<evidence type="ECO:0000259" key="2">
    <source>
        <dbReference type="Pfam" id="PF01551"/>
    </source>
</evidence>
<feature type="transmembrane region" description="Helical" evidence="1">
    <location>
        <begin position="12"/>
        <end position="38"/>
    </location>
</feature>
<sequence length="318" mass="34617">METGSLLRKRVIWWIVGSLGVTGVAALLLGFILVFALLGSLVTTSDASKMAGIEVPDTPEFDIPLFLLPIYIQAEQEHASWARLAAIHQVTTDFGVKKAKRSDTIGALGFPRSLWEGYRVDGDSDGKIDPDNPYDAIFSLANYLQLTAQNPDEALAVWFGSSEEVALVYRKEEEYAAMLSRSGTWLWPVAGYTTISSPFGYRVDPVTGEQGAFHAGVDIPAPRGTPVLAVQSGTVTQVIRGSTGYGNAILLQHANGLVSLYGHLTDIGVRQRQQVLQGEVIGWVGSTGKSTGPHLHLEIRVNRQKVDPLPYFRQLDEP</sequence>
<dbReference type="InterPro" id="IPR011055">
    <property type="entry name" value="Dup_hybrid_motif"/>
</dbReference>